<dbReference type="InterPro" id="IPR023346">
    <property type="entry name" value="Lysozyme-like_dom_sf"/>
</dbReference>
<evidence type="ECO:0008006" key="3">
    <source>
        <dbReference type="Google" id="ProtNLM"/>
    </source>
</evidence>
<dbReference type="SUPFAM" id="SSF53955">
    <property type="entry name" value="Lysozyme-like"/>
    <property type="match status" value="1"/>
</dbReference>
<name>A2SMQ0_METPP</name>
<sequence>MLEAVAIDLAQRASVAEVRSSPGAAAQPAWYRPVTAQCLVEEAGRQRLELVKLLAVMKAEGGRVGMFSRNTDGSYDIGPMQVNTIHLPELAKLFNRSAGEVARLMAYDGCFNVAVGAWLLRKRTNEADGDFWYGIGRYHSKTPVHSTRYILRVHSVMQDIVKKSLADDAKARTVTYAGAAAPEQQGQ</sequence>
<keyword evidence="2" id="KW-1185">Reference proteome</keyword>
<dbReference type="SMR" id="A2SMQ0"/>
<proteinExistence type="predicted"/>
<geneLocation type="plasmid" evidence="1 2">
    <name>RPME01</name>
</geneLocation>
<dbReference type="eggNOG" id="COG0741">
    <property type="taxonomic scope" value="Bacteria"/>
</dbReference>
<dbReference type="DNASU" id="4787663"/>
<dbReference type="CDD" id="cd13400">
    <property type="entry name" value="LT_IagB-like"/>
    <property type="match status" value="1"/>
</dbReference>
<dbReference type="RefSeq" id="WP_011831456.1">
    <property type="nucleotide sequence ID" value="NC_008826.1"/>
</dbReference>
<reference evidence="1 2" key="1">
    <citation type="journal article" date="2007" name="J. Bacteriol.">
        <title>Whole-genome analysis of the methyl tert-butyl ether-degrading beta-proteobacterium Methylibium petroleiphilum PM1.</title>
        <authorList>
            <person name="Kane S.R."/>
            <person name="Chakicherla A.Y."/>
            <person name="Chain P.S.G."/>
            <person name="Schmidt R."/>
            <person name="Shin M.W."/>
            <person name="Legler T.C."/>
            <person name="Scow K.M."/>
            <person name="Larimer F.W."/>
            <person name="Lucas S.M."/>
            <person name="Richardson P.M."/>
            <person name="Hristova K.R."/>
        </authorList>
    </citation>
    <scope>NUCLEOTIDE SEQUENCE [LARGE SCALE GENOMIC DNA]</scope>
    <source>
        <strain evidence="2">ATCC BAA-1232 / LMG 22953 / PM1</strain>
        <plasmid evidence="1 2">RPME01</plasmid>
    </source>
</reference>
<protein>
    <recommendedName>
        <fullName evidence="3">Transglycosylase SLT domain-containing protein</fullName>
    </recommendedName>
</protein>
<dbReference type="HOGENOM" id="CLU_094905_3_2_4"/>
<dbReference type="CAZy" id="GH23">
    <property type="family name" value="Glycoside Hydrolase Family 23"/>
</dbReference>
<keyword evidence="1" id="KW-0614">Plasmid</keyword>
<evidence type="ECO:0000313" key="2">
    <source>
        <dbReference type="Proteomes" id="UP000000366"/>
    </source>
</evidence>
<dbReference type="KEGG" id="mpt:Mpe_B0060"/>
<gene>
    <name evidence="1" type="ordered locus">Mpe_B0060</name>
</gene>
<accession>A2SMQ0</accession>
<organism evidence="1 2">
    <name type="scientific">Methylibium petroleiphilum (strain ATCC BAA-1232 / LMG 22953 / PM1)</name>
    <dbReference type="NCBI Taxonomy" id="420662"/>
    <lineage>
        <taxon>Bacteria</taxon>
        <taxon>Pseudomonadati</taxon>
        <taxon>Pseudomonadota</taxon>
        <taxon>Betaproteobacteria</taxon>
        <taxon>Burkholderiales</taxon>
        <taxon>Sphaerotilaceae</taxon>
        <taxon>Methylibium</taxon>
    </lineage>
</organism>
<dbReference type="Proteomes" id="UP000000366">
    <property type="component" value="Plasmid RPME01"/>
</dbReference>
<evidence type="ECO:0000313" key="1">
    <source>
        <dbReference type="EMBL" id="ABM96839.1"/>
    </source>
</evidence>
<dbReference type="EMBL" id="CP000556">
    <property type="protein sequence ID" value="ABM96839.1"/>
    <property type="molecule type" value="Genomic_DNA"/>
</dbReference>
<dbReference type="AlphaFoldDB" id="A2SMQ0"/>